<dbReference type="InterPro" id="IPR016024">
    <property type="entry name" value="ARM-type_fold"/>
</dbReference>
<keyword evidence="3" id="KW-0677">Repeat</keyword>
<dbReference type="PANTHER" id="PTHR23346">
    <property type="entry name" value="TRANSLATIONAL ACTIVATOR GCN1-RELATED"/>
    <property type="match status" value="1"/>
</dbReference>
<evidence type="ECO:0000259" key="6">
    <source>
        <dbReference type="Pfam" id="PF24492"/>
    </source>
</evidence>
<evidence type="ECO:0000256" key="1">
    <source>
        <dbReference type="ARBA" id="ARBA00004496"/>
    </source>
</evidence>
<dbReference type="GO" id="GO:0005634">
    <property type="term" value="C:nucleus"/>
    <property type="evidence" value="ECO:0007669"/>
    <property type="project" value="TreeGrafter"/>
</dbReference>
<dbReference type="Proteomes" id="UP000019375">
    <property type="component" value="Unassembled WGS sequence"/>
</dbReference>
<feature type="domain" description="Proteasome component Ecm29 N-terminal" evidence="5">
    <location>
        <begin position="14"/>
        <end position="530"/>
    </location>
</feature>
<dbReference type="PANTHER" id="PTHR23346:SF19">
    <property type="entry name" value="PROTEASOME ADAPTER AND SCAFFOLD PROTEIN ECM29"/>
    <property type="match status" value="1"/>
</dbReference>
<dbReference type="Gene3D" id="1.25.10.10">
    <property type="entry name" value="Leucine-rich Repeat Variant"/>
    <property type="match status" value="3"/>
</dbReference>
<dbReference type="SUPFAM" id="SSF48371">
    <property type="entry name" value="ARM repeat"/>
    <property type="match status" value="3"/>
</dbReference>
<evidence type="ECO:0000313" key="7">
    <source>
        <dbReference type="EMBL" id="CDF89484.1"/>
    </source>
</evidence>
<keyword evidence="8" id="KW-1185">Reference proteome</keyword>
<proteinExistence type="predicted"/>
<dbReference type="Pfam" id="PF13001">
    <property type="entry name" value="ECM29_N"/>
    <property type="match status" value="1"/>
</dbReference>
<gene>
    <name evidence="7" type="ORF">BN860_05380g</name>
</gene>
<dbReference type="GO" id="GO:0000502">
    <property type="term" value="C:proteasome complex"/>
    <property type="evidence" value="ECO:0007669"/>
    <property type="project" value="UniProtKB-KW"/>
</dbReference>
<evidence type="ECO:0000313" key="8">
    <source>
        <dbReference type="Proteomes" id="UP000019375"/>
    </source>
</evidence>
<comment type="subcellular location">
    <subcellularLocation>
        <location evidence="1">Cytoplasm</location>
    </subcellularLocation>
</comment>
<dbReference type="InterPro" id="IPR024372">
    <property type="entry name" value="Ecm29_N"/>
</dbReference>
<evidence type="ECO:0000256" key="2">
    <source>
        <dbReference type="ARBA" id="ARBA00022490"/>
    </source>
</evidence>
<feature type="domain" description="Proteasome adapter and scaffold protein ECM29 HEAT-repeat" evidence="6">
    <location>
        <begin position="1307"/>
        <end position="1468"/>
    </location>
</feature>
<protein>
    <submittedName>
        <fullName evidence="7">ZYBA0S04-05380g1_1</fullName>
    </submittedName>
</protein>
<evidence type="ECO:0000256" key="3">
    <source>
        <dbReference type="ARBA" id="ARBA00022737"/>
    </source>
</evidence>
<dbReference type="GO" id="GO:0060090">
    <property type="term" value="F:molecular adaptor activity"/>
    <property type="evidence" value="ECO:0007669"/>
    <property type="project" value="InterPro"/>
</dbReference>
<dbReference type="GO" id="GO:0043248">
    <property type="term" value="P:proteasome assembly"/>
    <property type="evidence" value="ECO:0007669"/>
    <property type="project" value="InterPro"/>
</dbReference>
<accession>A0A8J2T6D9</accession>
<dbReference type="Pfam" id="PF24492">
    <property type="entry name" value="HEAT_ECM29"/>
    <property type="match status" value="1"/>
</dbReference>
<keyword evidence="2" id="KW-0963">Cytoplasm</keyword>
<dbReference type="GO" id="GO:0005737">
    <property type="term" value="C:cytoplasm"/>
    <property type="evidence" value="ECO:0007669"/>
    <property type="project" value="UniProtKB-SubCell"/>
</dbReference>
<organism evidence="7 8">
    <name type="scientific">Zygosaccharomyces bailii (strain CLIB 213 / ATCC 58445 / CBS 680 / BCRC 21525 / NBRC 1098 / NCYC 1416 / NRRL Y-2227)</name>
    <dbReference type="NCBI Taxonomy" id="1333698"/>
    <lineage>
        <taxon>Eukaryota</taxon>
        <taxon>Fungi</taxon>
        <taxon>Dikarya</taxon>
        <taxon>Ascomycota</taxon>
        <taxon>Saccharomycotina</taxon>
        <taxon>Saccharomycetes</taxon>
        <taxon>Saccharomycetales</taxon>
        <taxon>Saccharomycetaceae</taxon>
        <taxon>Zygosaccharomyces</taxon>
    </lineage>
</organism>
<evidence type="ECO:0000259" key="5">
    <source>
        <dbReference type="Pfam" id="PF13001"/>
    </source>
</evidence>
<evidence type="ECO:0000256" key="4">
    <source>
        <dbReference type="ARBA" id="ARBA00022942"/>
    </source>
</evidence>
<dbReference type="InterPro" id="IPR011989">
    <property type="entry name" value="ARM-like"/>
</dbReference>
<dbReference type="EMBL" id="HG316457">
    <property type="protein sequence ID" value="CDF89484.1"/>
    <property type="molecule type" value="Genomic_DNA"/>
</dbReference>
<dbReference type="InterPro" id="IPR055443">
    <property type="entry name" value="HEAT_ECM29"/>
</dbReference>
<name>A0A8J2T6D9_ZYGB2</name>
<dbReference type="OrthoDB" id="16066at2759"/>
<dbReference type="GO" id="GO:0036503">
    <property type="term" value="P:ERAD pathway"/>
    <property type="evidence" value="ECO:0007669"/>
    <property type="project" value="TreeGrafter"/>
</dbReference>
<keyword evidence="4" id="KW-0647">Proteasome</keyword>
<reference evidence="8" key="1">
    <citation type="journal article" date="2013" name="Genome Announc.">
        <title>Genome sequence of the food spoilage yeast Zygosaccharomyces bailii CLIB 213(T).</title>
        <authorList>
            <person name="Galeote V."/>
            <person name="Bigey F."/>
            <person name="Devillers H."/>
            <person name="Neuveglise C."/>
            <person name="Dequin S."/>
        </authorList>
    </citation>
    <scope>NUCLEOTIDE SEQUENCE [LARGE SCALE GENOMIC DNA]</scope>
    <source>
        <strain evidence="8">CLIB 213 / ATCC 58445 / CBS 680 / CCRC 21525 / NBRC 1098 / NCYC 1416 / NRRL Y-2227</strain>
    </source>
</reference>
<sequence length="1851" mass="207596">MESSISEEKEKGLVQKVELRLALADTPEKFEHNLGIFLSPLLLKLSSPYGSVRQAVLGSLKDILARLNSLPKVRIPVDKLLHQAQNVPIDSDQGSANVRLYSLLLASKGVDRMSVNEKKQLIPVVMRGISKLPESAAARIFHILCKLILDWKAPQKGSKEEDEAFEFLNLENSNDLEFLSKKFTKFFFLIPARPAPDTGVIARGYTCPGLSAADVSFFTYIAGVSFNKDQLLRFKSAIFRFFNGGFTVEARLLAEFLVVSSTDDSDISDTATFYLKRLTISVENHDFIDYLVSLYIGDKKIGTPPVKYELQEKILSYLNKSVYATADAKRVSQICHMGLNSPHYKLRSLSLIFIRHVAKHNYRALIEQTHEREDVGFNINVASLIKNNLHSEGWPRLQLSSTTPNFANSLSQRRLQYETLGEILSKDFDLIKDFSYIEFLLDSLKGDLPDCWPSILEALNCLTSSLAKLPQCSKEKLKTVVRESLSDDFELESTESKERKDAIMACRFVLIKYTNAAFDFVDADARLFNVWGTSRINRFDIIEESYKGLNPYWYNINRASNTKEFKPTGELLASKITEIELPSFENFVNLLLKKTDPNSLAVTSAIRSTLGTAIRFSKQCLISQSAYGKATCVTQDEDWSLRIEKALDVDEKVPGLLLGLISRFKGDWFARFLKLLCAEVIYKDETGKQISISKYPDAIFGEFMLLLLGNCNDKTLAALGDLVPGLYNYLRTVETANDLDIATGANLLGIISASLPESIHVRSIITSSNEVVNASDKINPSTIANSYIFPRLYLRGNFQCIGVEKLESLLGVLLPIISVPRLKTLVAKLLCQLLKFGLILELHAQTRRAIILKIMNILSPKLQKDESLMELWGFLSLYSKESGFFDEIFSKLYDTHATKQIELLFTGGEAFSILAGGWKSAYLAKQLDISRCVLGSLQHTFSDDYVSVVLDRILLACDSTKPSLRKSACIWLLSLVQYLKKSSRVISRCNEIHLRFMKFLADRDEFVQDSASRGLSLVYEIGNGDLQESMVKSLLKSFTDSANAMSMSSGSLSGETQLFEEGTLSTGEGSVSTYKDILNLASEVGDPSLVYKFMSLAKSSSLWSSRKGIAFGLGAIMSKSSLENLLLQDRSISEKLIPKLYRYKFDPYQSVSRSMNDIWNTLISNSNSIINEYFNEILQELLTGMGNKEWRVREASTLALLNLIQTQSDASLDDKLLDIWFMAFRSMDDIKESIREAGSKLTTVLAKMLARTVDVNKGVKPEKSRRILESIIPFLLGSKGLNSDAEEVRSFSLKTVVDVVKNSGSAMKPFAVDLVFEFILLFSSIEPQVVNFLSLNANTYKVDANTIDMHRKSAVTGSPLLQAIEKLIIDSDDSQMEAYVGSVTKAIKKSVGLPSKVAASTVLNVLVKRYSFSLKPFSGKLLKICMNQFEDRNESVRLAFAVSFGHVYHVASLEKCVKYAEQLSTRYFNSVDASSRKVVGYAIEAVSLHAAPQFEDTAGIYVPLLFVASNDADESIRAFFTKIWTESSSSDIGAVKLYLEEIVDLLEKNIGSNDFAMRRTCAKSVCLLCDKVDATVPAKVLAQLFSITIEALKGRTWEGKEVIVEAMVALAVKFRDYVSTHSELKDSIGEVLNMEISRQNKKYARQIVFCYCQYLDAFPSLPLIEKLIQVGQSFFDVPELDGSNKRSKPFPSEISVKSSKGNIEREDHSIKFLKACASICKPIDSIFPYHLAQFVMDKVIFLFQEDYVVYTWRTQVGACEIGLKFAENYESKYSTPEYETNLRIFWHELFVYNSTKETIENAKVQLIRLGGKWMNKDAQLKDEIQGDLIRLSEAEVSSKLYNELSNLGITH</sequence>